<accession>A0A8W8JGK5</accession>
<sequence length="121" mass="13768">MKESPCWFGQVVKVDPTAETAIALSHIQLEGLLLVGIHSSQLSVQGKEFESCEQADIMSSSHNRILDRAEDPVLLFQMKFQANDHQALKEWADEIILFEGIQHPNLVQYHGVKVHRVRICY</sequence>
<dbReference type="AlphaFoldDB" id="A0A8W8JGK5"/>
<reference evidence="1" key="1">
    <citation type="submission" date="2022-08" db="UniProtKB">
        <authorList>
            <consortium name="EnsemblMetazoa"/>
        </authorList>
    </citation>
    <scope>IDENTIFICATION</scope>
    <source>
        <strain evidence="1">05x7-T-G4-1.051#20</strain>
    </source>
</reference>
<dbReference type="Proteomes" id="UP000005408">
    <property type="component" value="Unassembled WGS sequence"/>
</dbReference>
<dbReference type="EnsemblMetazoa" id="G18953.1">
    <property type="protein sequence ID" value="G18953.1:cds"/>
    <property type="gene ID" value="G18953"/>
</dbReference>
<evidence type="ECO:0008006" key="3">
    <source>
        <dbReference type="Google" id="ProtNLM"/>
    </source>
</evidence>
<keyword evidence="2" id="KW-1185">Reference proteome</keyword>
<evidence type="ECO:0000313" key="2">
    <source>
        <dbReference type="Proteomes" id="UP000005408"/>
    </source>
</evidence>
<dbReference type="Gene3D" id="3.30.200.20">
    <property type="entry name" value="Phosphorylase Kinase, domain 1"/>
    <property type="match status" value="1"/>
</dbReference>
<protein>
    <recommendedName>
        <fullName evidence="3">Protein kinase domain-containing protein</fullName>
    </recommendedName>
</protein>
<evidence type="ECO:0000313" key="1">
    <source>
        <dbReference type="EnsemblMetazoa" id="G18953.1:cds"/>
    </source>
</evidence>
<organism evidence="1 2">
    <name type="scientific">Magallana gigas</name>
    <name type="common">Pacific oyster</name>
    <name type="synonym">Crassostrea gigas</name>
    <dbReference type="NCBI Taxonomy" id="29159"/>
    <lineage>
        <taxon>Eukaryota</taxon>
        <taxon>Metazoa</taxon>
        <taxon>Spiralia</taxon>
        <taxon>Lophotrochozoa</taxon>
        <taxon>Mollusca</taxon>
        <taxon>Bivalvia</taxon>
        <taxon>Autobranchia</taxon>
        <taxon>Pteriomorphia</taxon>
        <taxon>Ostreida</taxon>
        <taxon>Ostreoidea</taxon>
        <taxon>Ostreidae</taxon>
        <taxon>Magallana</taxon>
    </lineage>
</organism>
<proteinExistence type="predicted"/>
<name>A0A8W8JGK5_MAGGI</name>